<dbReference type="SMART" id="SM00342">
    <property type="entry name" value="HTH_ARAC"/>
    <property type="match status" value="1"/>
</dbReference>
<dbReference type="OrthoDB" id="9776971at2"/>
<dbReference type="GO" id="GO:0043565">
    <property type="term" value="F:sequence-specific DNA binding"/>
    <property type="evidence" value="ECO:0007669"/>
    <property type="project" value="InterPro"/>
</dbReference>
<dbReference type="PROSITE" id="PS01124">
    <property type="entry name" value="HTH_ARAC_FAMILY_2"/>
    <property type="match status" value="1"/>
</dbReference>
<organism evidence="5 6">
    <name type="scientific">Caproicibacter fermentans</name>
    <dbReference type="NCBI Taxonomy" id="2576756"/>
    <lineage>
        <taxon>Bacteria</taxon>
        <taxon>Bacillati</taxon>
        <taxon>Bacillota</taxon>
        <taxon>Clostridia</taxon>
        <taxon>Eubacteriales</taxon>
        <taxon>Acutalibacteraceae</taxon>
        <taxon>Caproicibacter</taxon>
    </lineage>
</organism>
<comment type="caution">
    <text evidence="5">The sequence shown here is derived from an EMBL/GenBank/DDBJ whole genome shotgun (WGS) entry which is preliminary data.</text>
</comment>
<evidence type="ECO:0000256" key="1">
    <source>
        <dbReference type="ARBA" id="ARBA00023015"/>
    </source>
</evidence>
<feature type="domain" description="HTH araC/xylS-type" evidence="4">
    <location>
        <begin position="148"/>
        <end position="247"/>
    </location>
</feature>
<evidence type="ECO:0000313" key="6">
    <source>
        <dbReference type="Proteomes" id="UP000469440"/>
    </source>
</evidence>
<accession>A0A6N8I0X9</accession>
<dbReference type="PANTHER" id="PTHR43280">
    <property type="entry name" value="ARAC-FAMILY TRANSCRIPTIONAL REGULATOR"/>
    <property type="match status" value="1"/>
</dbReference>
<dbReference type="PRINTS" id="PR00032">
    <property type="entry name" value="HTHARAC"/>
</dbReference>
<dbReference type="AlphaFoldDB" id="A0A6N8I0X9"/>
<protein>
    <submittedName>
        <fullName evidence="5">HTH-type transcriptional regulator YesS</fullName>
    </submittedName>
</protein>
<evidence type="ECO:0000256" key="3">
    <source>
        <dbReference type="ARBA" id="ARBA00023163"/>
    </source>
</evidence>
<dbReference type="Pfam" id="PF12833">
    <property type="entry name" value="HTH_18"/>
    <property type="match status" value="1"/>
</dbReference>
<keyword evidence="1" id="KW-0805">Transcription regulation</keyword>
<dbReference type="GO" id="GO:0003700">
    <property type="term" value="F:DNA-binding transcription factor activity"/>
    <property type="evidence" value="ECO:0007669"/>
    <property type="project" value="InterPro"/>
</dbReference>
<dbReference type="InterPro" id="IPR020449">
    <property type="entry name" value="Tscrpt_reg_AraC-type_HTH"/>
</dbReference>
<name>A0A6N8I0X9_9FIRM</name>
<keyword evidence="2" id="KW-0238">DNA-binding</keyword>
<dbReference type="InterPro" id="IPR018060">
    <property type="entry name" value="HTH_AraC"/>
</dbReference>
<reference evidence="5 6" key="1">
    <citation type="submission" date="2019-09" db="EMBL/GenBank/DDBJ databases">
        <title>Genome sequence of Clostridium sp. EA1.</title>
        <authorList>
            <person name="Poehlein A."/>
            <person name="Bengelsdorf F.R."/>
            <person name="Daniel R."/>
        </authorList>
    </citation>
    <scope>NUCLEOTIDE SEQUENCE [LARGE SCALE GENOMIC DNA]</scope>
    <source>
        <strain evidence="5 6">EA1</strain>
    </source>
</reference>
<keyword evidence="6" id="KW-1185">Reference proteome</keyword>
<evidence type="ECO:0000259" key="4">
    <source>
        <dbReference type="PROSITE" id="PS01124"/>
    </source>
</evidence>
<sequence>MAANAPLEYSAGMGGDKAIYINDVEPDETARIEFFQEDEDAISNLIKMGDERKIKEKIDSFFSHPKSALLPFDQYRIYLLEIITSFLKVLHAYGLDGSEIFDENFSYTDALTKLQTPDEIKQWCAQVCIRISSKIKCQRVNNTKILAQHAIEYIEENYQKTSISVEDLCSFLHVSPTYFSTVFKRETGKSFVSYLTEVRLRQAVDLLNTTEDKTYVIAQKVGYAEPNYFSYVFKKKYGVSPSKYRDS</sequence>
<dbReference type="PANTHER" id="PTHR43280:SF28">
    <property type="entry name" value="HTH-TYPE TRANSCRIPTIONAL ACTIVATOR RHAS"/>
    <property type="match status" value="1"/>
</dbReference>
<proteinExistence type="predicted"/>
<dbReference type="Proteomes" id="UP000469440">
    <property type="component" value="Unassembled WGS sequence"/>
</dbReference>
<dbReference type="EMBL" id="VWXL01000058">
    <property type="protein sequence ID" value="MVB11505.1"/>
    <property type="molecule type" value="Genomic_DNA"/>
</dbReference>
<dbReference type="Gene3D" id="1.10.10.60">
    <property type="entry name" value="Homeodomain-like"/>
    <property type="match status" value="2"/>
</dbReference>
<dbReference type="SUPFAM" id="SSF46689">
    <property type="entry name" value="Homeodomain-like"/>
    <property type="match status" value="2"/>
</dbReference>
<dbReference type="InterPro" id="IPR009057">
    <property type="entry name" value="Homeodomain-like_sf"/>
</dbReference>
<evidence type="ECO:0000313" key="5">
    <source>
        <dbReference type="EMBL" id="MVB11505.1"/>
    </source>
</evidence>
<evidence type="ECO:0000256" key="2">
    <source>
        <dbReference type="ARBA" id="ARBA00023125"/>
    </source>
</evidence>
<gene>
    <name evidence="5" type="primary">yesS</name>
    <name evidence="5" type="ORF">CAFE_22230</name>
</gene>
<keyword evidence="3" id="KW-0804">Transcription</keyword>